<sequence length="128" mass="14795">MLLRFVDGRPVSQVTEDFLGWACGVFAGEGKKVFVLVWDNAAWHVSKRVRRWIETHNRRVPRTKRGCRIRVCGLPVKAQWLNPIEPKWMHGKRAIVEPDRKLTADEVKDRVCSHFGCAPTEPLKQHVT</sequence>
<proteinExistence type="predicted"/>
<gene>
    <name evidence="2" type="ORF">ETAA1_56060</name>
</gene>
<evidence type="ECO:0000313" key="3">
    <source>
        <dbReference type="Proteomes" id="UP000319576"/>
    </source>
</evidence>
<feature type="domain" description="Tc1-like transposase DDE" evidence="1">
    <location>
        <begin position="34"/>
        <end position="97"/>
    </location>
</feature>
<dbReference type="OrthoDB" id="268163at2"/>
<dbReference type="InterPro" id="IPR038717">
    <property type="entry name" value="Tc1-like_DDE_dom"/>
</dbReference>
<dbReference type="AlphaFoldDB" id="A0A517Y1G7"/>
<dbReference type="Proteomes" id="UP000319576">
    <property type="component" value="Chromosome"/>
</dbReference>
<evidence type="ECO:0000313" key="2">
    <source>
        <dbReference type="EMBL" id="QDU23602.1"/>
    </source>
</evidence>
<dbReference type="KEGG" id="uli:ETAA1_56060"/>
<dbReference type="RefSeq" id="WP_145243835.1">
    <property type="nucleotide sequence ID" value="NZ_CP036273.1"/>
</dbReference>
<dbReference type="Pfam" id="PF13358">
    <property type="entry name" value="DDE_3"/>
    <property type="match status" value="1"/>
</dbReference>
<keyword evidence="3" id="KW-1185">Reference proteome</keyword>
<protein>
    <recommendedName>
        <fullName evidence="1">Tc1-like transposase DDE domain-containing protein</fullName>
    </recommendedName>
</protein>
<dbReference type="EMBL" id="CP036273">
    <property type="protein sequence ID" value="QDU23602.1"/>
    <property type="molecule type" value="Genomic_DNA"/>
</dbReference>
<accession>A0A517Y1G7</accession>
<organism evidence="2 3">
    <name type="scientific">Urbifossiella limnaea</name>
    <dbReference type="NCBI Taxonomy" id="2528023"/>
    <lineage>
        <taxon>Bacteria</taxon>
        <taxon>Pseudomonadati</taxon>
        <taxon>Planctomycetota</taxon>
        <taxon>Planctomycetia</taxon>
        <taxon>Gemmatales</taxon>
        <taxon>Gemmataceae</taxon>
        <taxon>Urbifossiella</taxon>
    </lineage>
</organism>
<name>A0A517Y1G7_9BACT</name>
<dbReference type="GO" id="GO:0003676">
    <property type="term" value="F:nucleic acid binding"/>
    <property type="evidence" value="ECO:0007669"/>
    <property type="project" value="InterPro"/>
</dbReference>
<evidence type="ECO:0000259" key="1">
    <source>
        <dbReference type="Pfam" id="PF13358"/>
    </source>
</evidence>
<dbReference type="InterPro" id="IPR036397">
    <property type="entry name" value="RNaseH_sf"/>
</dbReference>
<dbReference type="Gene3D" id="3.30.420.10">
    <property type="entry name" value="Ribonuclease H-like superfamily/Ribonuclease H"/>
    <property type="match status" value="1"/>
</dbReference>
<reference evidence="2 3" key="1">
    <citation type="submission" date="2019-02" db="EMBL/GenBank/DDBJ databases">
        <title>Deep-cultivation of Planctomycetes and their phenomic and genomic characterization uncovers novel biology.</title>
        <authorList>
            <person name="Wiegand S."/>
            <person name="Jogler M."/>
            <person name="Boedeker C."/>
            <person name="Pinto D."/>
            <person name="Vollmers J."/>
            <person name="Rivas-Marin E."/>
            <person name="Kohn T."/>
            <person name="Peeters S.H."/>
            <person name="Heuer A."/>
            <person name="Rast P."/>
            <person name="Oberbeckmann S."/>
            <person name="Bunk B."/>
            <person name="Jeske O."/>
            <person name="Meyerdierks A."/>
            <person name="Storesund J.E."/>
            <person name="Kallscheuer N."/>
            <person name="Luecker S."/>
            <person name="Lage O.M."/>
            <person name="Pohl T."/>
            <person name="Merkel B.J."/>
            <person name="Hornburger P."/>
            <person name="Mueller R.-W."/>
            <person name="Bruemmer F."/>
            <person name="Labrenz M."/>
            <person name="Spormann A.M."/>
            <person name="Op den Camp H."/>
            <person name="Overmann J."/>
            <person name="Amann R."/>
            <person name="Jetten M.S.M."/>
            <person name="Mascher T."/>
            <person name="Medema M.H."/>
            <person name="Devos D.P."/>
            <person name="Kaster A.-K."/>
            <person name="Ovreas L."/>
            <person name="Rohde M."/>
            <person name="Galperin M.Y."/>
            <person name="Jogler C."/>
        </authorList>
    </citation>
    <scope>NUCLEOTIDE SEQUENCE [LARGE SCALE GENOMIC DNA]</scope>
    <source>
        <strain evidence="2 3">ETA_A1</strain>
    </source>
</reference>